<organism evidence="2">
    <name type="scientific">uncultured Caudovirales phage</name>
    <dbReference type="NCBI Taxonomy" id="2100421"/>
    <lineage>
        <taxon>Viruses</taxon>
        <taxon>Duplodnaviria</taxon>
        <taxon>Heunggongvirae</taxon>
        <taxon>Uroviricota</taxon>
        <taxon>Caudoviricetes</taxon>
        <taxon>Peduoviridae</taxon>
        <taxon>Maltschvirus</taxon>
        <taxon>Maltschvirus maltsch</taxon>
    </lineage>
</organism>
<proteinExistence type="predicted"/>
<evidence type="ECO:0008006" key="4">
    <source>
        <dbReference type="Google" id="ProtNLM"/>
    </source>
</evidence>
<dbReference type="InterPro" id="IPR056209">
    <property type="entry name" value="SU10_adaptor"/>
</dbReference>
<evidence type="ECO:0000313" key="2">
    <source>
        <dbReference type="EMBL" id="CAB4182985.1"/>
    </source>
</evidence>
<dbReference type="EMBL" id="LR798386">
    <property type="protein sequence ID" value="CAB5228192.1"/>
    <property type="molecule type" value="Genomic_DNA"/>
</dbReference>
<accession>A0A6J5QQD3</accession>
<reference evidence="2" key="1">
    <citation type="submission" date="2020-05" db="EMBL/GenBank/DDBJ databases">
        <authorList>
            <person name="Chiriac C."/>
            <person name="Salcher M."/>
            <person name="Ghai R."/>
            <person name="Kavagutti S V."/>
        </authorList>
    </citation>
    <scope>NUCLEOTIDE SEQUENCE</scope>
</reference>
<name>A0A6J5QQD3_9CAUD</name>
<dbReference type="EMBL" id="LR797040">
    <property type="protein sequence ID" value="CAB4182985.1"/>
    <property type="molecule type" value="Genomic_DNA"/>
</dbReference>
<protein>
    <recommendedName>
        <fullName evidence="4">Tail tubular protein A</fullName>
    </recommendedName>
</protein>
<evidence type="ECO:0000313" key="1">
    <source>
        <dbReference type="EMBL" id="CAB4169835.1"/>
    </source>
</evidence>
<gene>
    <name evidence="2" type="ORF">UFOVP1087_33</name>
    <name evidence="3" type="ORF">UFOVP1534_12</name>
    <name evidence="1" type="ORF">UFOVP910_3</name>
</gene>
<dbReference type="EMBL" id="LR796849">
    <property type="protein sequence ID" value="CAB4169835.1"/>
    <property type="molecule type" value="Genomic_DNA"/>
</dbReference>
<dbReference type="Pfam" id="PF24175">
    <property type="entry name" value="SU10_adaptor"/>
    <property type="match status" value="1"/>
</dbReference>
<sequence>MNYGEIRTQFKAILNRRDCSNTLADTFLNQSLQRCTRELRTPAQEAQTAMTVADPFNGVPVPSTIVQTIAMMAEVTGGQQRKLTYYPLARFLELDNEGPSQPAYYTRIGSFYQIKPTPTVDTVLTLYYYSDFEQFAGDTDETVLSLIASDLLIYGALAYAADYFMDDRGQAFEARYVQIAQALQDQAYDLDGHDAAVSPAYTTPY</sequence>
<evidence type="ECO:0000313" key="3">
    <source>
        <dbReference type="EMBL" id="CAB5228192.1"/>
    </source>
</evidence>